<evidence type="ECO:0000313" key="8">
    <source>
        <dbReference type="Proteomes" id="UP000708208"/>
    </source>
</evidence>
<keyword evidence="3" id="KW-0732">Signal</keyword>
<comment type="caution">
    <text evidence="7">The sequence shown here is derived from an EMBL/GenBank/DDBJ whole genome shotgun (WGS) entry which is preliminary data.</text>
</comment>
<evidence type="ECO:0000256" key="1">
    <source>
        <dbReference type="ARBA" id="ARBA00004613"/>
    </source>
</evidence>
<dbReference type="InterPro" id="IPR001846">
    <property type="entry name" value="VWF_type-D"/>
</dbReference>
<dbReference type="EMBL" id="CAJVCH010247762">
    <property type="protein sequence ID" value="CAG7733363.1"/>
    <property type="molecule type" value="Genomic_DNA"/>
</dbReference>
<dbReference type="Pfam" id="PF00094">
    <property type="entry name" value="VWD"/>
    <property type="match status" value="1"/>
</dbReference>
<reference evidence="7" key="1">
    <citation type="submission" date="2021-06" db="EMBL/GenBank/DDBJ databases">
        <authorList>
            <person name="Hodson N. C."/>
            <person name="Mongue J. A."/>
            <person name="Jaron S. K."/>
        </authorList>
    </citation>
    <scope>NUCLEOTIDE SEQUENCE</scope>
</reference>
<evidence type="ECO:0000313" key="7">
    <source>
        <dbReference type="EMBL" id="CAG7733363.1"/>
    </source>
</evidence>
<keyword evidence="2" id="KW-0964">Secreted</keyword>
<dbReference type="Pfam" id="PF00093">
    <property type="entry name" value="VWC"/>
    <property type="match status" value="3"/>
</dbReference>
<dbReference type="GO" id="GO:0005576">
    <property type="term" value="C:extracellular region"/>
    <property type="evidence" value="ECO:0007669"/>
    <property type="project" value="UniProtKB-SubCell"/>
</dbReference>
<accession>A0A8J2KBW5</accession>
<dbReference type="SMART" id="SM00832">
    <property type="entry name" value="C8"/>
    <property type="match status" value="1"/>
</dbReference>
<dbReference type="SMART" id="SM00216">
    <property type="entry name" value="VWD"/>
    <property type="match status" value="1"/>
</dbReference>
<dbReference type="Pfam" id="PF08742">
    <property type="entry name" value="C8"/>
    <property type="match status" value="1"/>
</dbReference>
<protein>
    <recommendedName>
        <fullName evidence="9">BMP-binding endothelial regulator protein</fullName>
    </recommendedName>
</protein>
<dbReference type="SMART" id="SM00215">
    <property type="entry name" value="VWC_out"/>
    <property type="match status" value="3"/>
</dbReference>
<feature type="domain" description="VWFC" evidence="5">
    <location>
        <begin position="168"/>
        <end position="229"/>
    </location>
</feature>
<dbReference type="AlphaFoldDB" id="A0A8J2KBW5"/>
<sequence length="640" mass="71049">MEFSQSNPAPSRVSKILTIISFRWHFVIIALSLTVRFSEAAGNTGGGGLIGVSQKCDREGEVFPLPEILRNKCFTCLCKGGFVECEKQSCPSLQGCSIIPSDEKDGCCEVCKGCKVGNVTYKSGVEITQDCMTSTCSAGVLTRSPVQCYFPCKNPAPPKPGQCCPSCNTCSLNGREYKNGEEATLSGDPCVRCKCEMGSMVCTKNSCPVLACPASSTYLERGECCPRCNRSRIMYLPRTACFLGERSYPNSNTFRLDTCTNCTCVENTAVCERISCPPLECQPIHQAMTPGSCCPKCVEPALPKAQCIFNDIIYKNEERWDVDKCRSCKCDWGNVRCTEQMCPKNKHCPWGYKLKILPGQCCPECVGEEGVCTVFGDPHYRSFDGRVFNFQGACKYLLTSDCRSKSFSVRVRNDARESRAFSWTRTVTLKVREGRVTLGQKMRIKYNGKRVALPFSQGSLRIYQDGYSAMVETGVGVKLLWDGDSFLEVSVPHSMQGRLCGLCGNFNGNKSDDLTTRRGSPANHPNAFGKSWRVGGIKACSRPEEVKGPEPLCQKNGMTRSKAEKACNTIKFPVFSRCHKTIPLDRFFKSCTLDMCECPQGRKCHCEVLTAYARACQRSGIDIQNWREDTGCSHKRKWQR</sequence>
<dbReference type="GO" id="GO:0036122">
    <property type="term" value="F:BMP binding"/>
    <property type="evidence" value="ECO:0007669"/>
    <property type="project" value="TreeGrafter"/>
</dbReference>
<dbReference type="PANTHER" id="PTHR46698:SF4">
    <property type="entry name" value="CROSSVEINLESS 2"/>
    <property type="match status" value="1"/>
</dbReference>
<dbReference type="InterPro" id="IPR014853">
    <property type="entry name" value="VWF/SSPO/ZAN-like_Cys-rich_dom"/>
</dbReference>
<keyword evidence="4" id="KW-0677">Repeat</keyword>
<dbReference type="InterPro" id="IPR052424">
    <property type="entry name" value="Kielin_Chordin-BMP_Reg"/>
</dbReference>
<dbReference type="Proteomes" id="UP000708208">
    <property type="component" value="Unassembled WGS sequence"/>
</dbReference>
<evidence type="ECO:0000256" key="3">
    <source>
        <dbReference type="ARBA" id="ARBA00022729"/>
    </source>
</evidence>
<comment type="subcellular location">
    <subcellularLocation>
        <location evidence="1">Secreted</location>
    </subcellularLocation>
</comment>
<evidence type="ECO:0000256" key="4">
    <source>
        <dbReference type="ARBA" id="ARBA00022737"/>
    </source>
</evidence>
<evidence type="ECO:0000259" key="5">
    <source>
        <dbReference type="PROSITE" id="PS50184"/>
    </source>
</evidence>
<organism evidence="7 8">
    <name type="scientific">Allacma fusca</name>
    <dbReference type="NCBI Taxonomy" id="39272"/>
    <lineage>
        <taxon>Eukaryota</taxon>
        <taxon>Metazoa</taxon>
        <taxon>Ecdysozoa</taxon>
        <taxon>Arthropoda</taxon>
        <taxon>Hexapoda</taxon>
        <taxon>Collembola</taxon>
        <taxon>Symphypleona</taxon>
        <taxon>Sminthuridae</taxon>
        <taxon>Allacma</taxon>
    </lineage>
</organism>
<dbReference type="PANTHER" id="PTHR46698">
    <property type="entry name" value="CROSSVEINLESS 2"/>
    <property type="match status" value="1"/>
</dbReference>
<dbReference type="PROSITE" id="PS50184">
    <property type="entry name" value="VWFC_2"/>
    <property type="match status" value="3"/>
</dbReference>
<dbReference type="SMART" id="SM00214">
    <property type="entry name" value="VWC"/>
    <property type="match status" value="5"/>
</dbReference>
<gene>
    <name evidence="7" type="ORF">AFUS01_LOCUS21813</name>
</gene>
<dbReference type="PROSITE" id="PS51233">
    <property type="entry name" value="VWFD"/>
    <property type="match status" value="1"/>
</dbReference>
<keyword evidence="8" id="KW-1185">Reference proteome</keyword>
<name>A0A8J2KBW5_9HEXA</name>
<evidence type="ECO:0000259" key="6">
    <source>
        <dbReference type="PROSITE" id="PS51233"/>
    </source>
</evidence>
<feature type="domain" description="VWFC" evidence="5">
    <location>
        <begin position="239"/>
        <end position="298"/>
    </location>
</feature>
<dbReference type="GO" id="GO:0030513">
    <property type="term" value="P:positive regulation of BMP signaling pathway"/>
    <property type="evidence" value="ECO:0007669"/>
    <property type="project" value="TreeGrafter"/>
</dbReference>
<feature type="domain" description="VWFD" evidence="6">
    <location>
        <begin position="370"/>
        <end position="541"/>
    </location>
</feature>
<evidence type="ECO:0000256" key="2">
    <source>
        <dbReference type="ARBA" id="ARBA00022525"/>
    </source>
</evidence>
<dbReference type="InterPro" id="IPR001007">
    <property type="entry name" value="VWF_dom"/>
</dbReference>
<dbReference type="OrthoDB" id="6019304at2759"/>
<proteinExistence type="predicted"/>
<dbReference type="PROSITE" id="PS01208">
    <property type="entry name" value="VWFC_1"/>
    <property type="match status" value="1"/>
</dbReference>
<feature type="domain" description="VWFC" evidence="5">
    <location>
        <begin position="305"/>
        <end position="366"/>
    </location>
</feature>
<evidence type="ECO:0008006" key="9">
    <source>
        <dbReference type="Google" id="ProtNLM"/>
    </source>
</evidence>